<dbReference type="HOGENOM" id="CLU_2612680_0_0_1"/>
<sequence>MPPRPPTSVIDVLHRGFVTACLGVFLLGGVMAVSTHNNTMRKGQEAYEAHLRKQREQAAETGSGVEDRLANAAQDVVAARSQDIAKRL</sequence>
<dbReference type="AlphaFoldDB" id="G4TAQ2"/>
<accession>G4TAQ2</accession>
<dbReference type="Proteomes" id="UP000007148">
    <property type="component" value="Unassembled WGS sequence"/>
</dbReference>
<evidence type="ECO:0000313" key="2">
    <source>
        <dbReference type="EMBL" id="CCA68382.1"/>
    </source>
</evidence>
<dbReference type="OrthoDB" id="7961613at2759"/>
<evidence type="ECO:0000313" key="3">
    <source>
        <dbReference type="Proteomes" id="UP000007148"/>
    </source>
</evidence>
<gene>
    <name evidence="2" type="ORF">PIIN_02247</name>
</gene>
<keyword evidence="1" id="KW-1133">Transmembrane helix</keyword>
<keyword evidence="3" id="KW-1185">Reference proteome</keyword>
<dbReference type="InParanoid" id="G4TAQ2"/>
<feature type="transmembrane region" description="Helical" evidence="1">
    <location>
        <begin position="12"/>
        <end position="33"/>
    </location>
</feature>
<name>G4TAQ2_SERID</name>
<keyword evidence="1" id="KW-0812">Transmembrane</keyword>
<organism evidence="2 3">
    <name type="scientific">Serendipita indica (strain DSM 11827)</name>
    <name type="common">Root endophyte fungus</name>
    <name type="synonym">Piriformospora indica</name>
    <dbReference type="NCBI Taxonomy" id="1109443"/>
    <lineage>
        <taxon>Eukaryota</taxon>
        <taxon>Fungi</taxon>
        <taxon>Dikarya</taxon>
        <taxon>Basidiomycota</taxon>
        <taxon>Agaricomycotina</taxon>
        <taxon>Agaricomycetes</taxon>
        <taxon>Sebacinales</taxon>
        <taxon>Serendipitaceae</taxon>
        <taxon>Serendipita</taxon>
    </lineage>
</organism>
<proteinExistence type="predicted"/>
<protein>
    <submittedName>
        <fullName evidence="2">Uncharacterized protein</fullName>
    </submittedName>
</protein>
<comment type="caution">
    <text evidence="2">The sequence shown here is derived from an EMBL/GenBank/DDBJ whole genome shotgun (WGS) entry which is preliminary data.</text>
</comment>
<dbReference type="EMBL" id="CAFZ01000031">
    <property type="protein sequence ID" value="CCA68382.1"/>
    <property type="molecule type" value="Genomic_DNA"/>
</dbReference>
<evidence type="ECO:0000256" key="1">
    <source>
        <dbReference type="SAM" id="Phobius"/>
    </source>
</evidence>
<keyword evidence="1" id="KW-0472">Membrane</keyword>
<reference evidence="2 3" key="1">
    <citation type="journal article" date="2011" name="PLoS Pathog.">
        <title>Endophytic Life Strategies Decoded by Genome and Transcriptome Analyses of the Mutualistic Root Symbiont Piriformospora indica.</title>
        <authorList>
            <person name="Zuccaro A."/>
            <person name="Lahrmann U."/>
            <person name="Guldener U."/>
            <person name="Langen G."/>
            <person name="Pfiffi S."/>
            <person name="Biedenkopf D."/>
            <person name="Wong P."/>
            <person name="Samans B."/>
            <person name="Grimm C."/>
            <person name="Basiewicz M."/>
            <person name="Murat C."/>
            <person name="Martin F."/>
            <person name="Kogel K.H."/>
        </authorList>
    </citation>
    <scope>NUCLEOTIDE SEQUENCE [LARGE SCALE GENOMIC DNA]</scope>
    <source>
        <strain evidence="2 3">DSM 11827</strain>
    </source>
</reference>